<dbReference type="HOGENOM" id="CLU_026455_1_0_1"/>
<dbReference type="AlphaFoldDB" id="S8E7R0"/>
<feature type="transmembrane region" description="Helical" evidence="2">
    <location>
        <begin position="77"/>
        <end position="94"/>
    </location>
</feature>
<keyword evidence="4" id="KW-1185">Reference proteome</keyword>
<dbReference type="OrthoDB" id="4179406at2759"/>
<keyword evidence="2" id="KW-0472">Membrane</keyword>
<feature type="compositionally biased region" description="Low complexity" evidence="1">
    <location>
        <begin position="14"/>
        <end position="28"/>
    </location>
</feature>
<dbReference type="EMBL" id="KE504157">
    <property type="protein sequence ID" value="EPS99388.1"/>
    <property type="molecule type" value="Genomic_DNA"/>
</dbReference>
<accession>S8E7R0</accession>
<name>S8E7R0_FOMSC</name>
<evidence type="ECO:0000256" key="1">
    <source>
        <dbReference type="SAM" id="MobiDB-lite"/>
    </source>
</evidence>
<keyword evidence="2" id="KW-1133">Transmembrane helix</keyword>
<gene>
    <name evidence="3" type="ORF">FOMPIDRAFT_1024252</name>
</gene>
<dbReference type="Proteomes" id="UP000015241">
    <property type="component" value="Unassembled WGS sequence"/>
</dbReference>
<keyword evidence="2" id="KW-0812">Transmembrane</keyword>
<evidence type="ECO:0000313" key="4">
    <source>
        <dbReference type="Proteomes" id="UP000015241"/>
    </source>
</evidence>
<protein>
    <submittedName>
        <fullName evidence="3">Uncharacterized protein</fullName>
    </submittedName>
</protein>
<evidence type="ECO:0000256" key="2">
    <source>
        <dbReference type="SAM" id="Phobius"/>
    </source>
</evidence>
<dbReference type="InParanoid" id="S8E7R0"/>
<dbReference type="eggNOG" id="ENOG502RZF1">
    <property type="taxonomic scope" value="Eukaryota"/>
</dbReference>
<dbReference type="STRING" id="743788.S8E7R0"/>
<organism evidence="3 4">
    <name type="scientific">Fomitopsis schrenkii</name>
    <name type="common">Brown rot fungus</name>
    <dbReference type="NCBI Taxonomy" id="2126942"/>
    <lineage>
        <taxon>Eukaryota</taxon>
        <taxon>Fungi</taxon>
        <taxon>Dikarya</taxon>
        <taxon>Basidiomycota</taxon>
        <taxon>Agaricomycotina</taxon>
        <taxon>Agaricomycetes</taxon>
        <taxon>Polyporales</taxon>
        <taxon>Fomitopsis</taxon>
    </lineage>
</organism>
<reference evidence="3 4" key="1">
    <citation type="journal article" date="2012" name="Science">
        <title>The Paleozoic origin of enzymatic lignin decomposition reconstructed from 31 fungal genomes.</title>
        <authorList>
            <person name="Floudas D."/>
            <person name="Binder M."/>
            <person name="Riley R."/>
            <person name="Barry K."/>
            <person name="Blanchette R.A."/>
            <person name="Henrissat B."/>
            <person name="Martinez A.T."/>
            <person name="Otillar R."/>
            <person name="Spatafora J.W."/>
            <person name="Yadav J.S."/>
            <person name="Aerts A."/>
            <person name="Benoit I."/>
            <person name="Boyd A."/>
            <person name="Carlson A."/>
            <person name="Copeland A."/>
            <person name="Coutinho P.M."/>
            <person name="de Vries R.P."/>
            <person name="Ferreira P."/>
            <person name="Findley K."/>
            <person name="Foster B."/>
            <person name="Gaskell J."/>
            <person name="Glotzer D."/>
            <person name="Gorecki P."/>
            <person name="Heitman J."/>
            <person name="Hesse C."/>
            <person name="Hori C."/>
            <person name="Igarashi K."/>
            <person name="Jurgens J.A."/>
            <person name="Kallen N."/>
            <person name="Kersten P."/>
            <person name="Kohler A."/>
            <person name="Kuees U."/>
            <person name="Kumar T.K.A."/>
            <person name="Kuo A."/>
            <person name="LaButti K."/>
            <person name="Larrondo L.F."/>
            <person name="Lindquist E."/>
            <person name="Ling A."/>
            <person name="Lombard V."/>
            <person name="Lucas S."/>
            <person name="Lundell T."/>
            <person name="Martin R."/>
            <person name="McLaughlin D.J."/>
            <person name="Morgenstern I."/>
            <person name="Morin E."/>
            <person name="Murat C."/>
            <person name="Nagy L.G."/>
            <person name="Nolan M."/>
            <person name="Ohm R.A."/>
            <person name="Patyshakuliyeva A."/>
            <person name="Rokas A."/>
            <person name="Ruiz-Duenas F.J."/>
            <person name="Sabat G."/>
            <person name="Salamov A."/>
            <person name="Samejima M."/>
            <person name="Schmutz J."/>
            <person name="Slot J.C."/>
            <person name="St John F."/>
            <person name="Stenlid J."/>
            <person name="Sun H."/>
            <person name="Sun S."/>
            <person name="Syed K."/>
            <person name="Tsang A."/>
            <person name="Wiebenga A."/>
            <person name="Young D."/>
            <person name="Pisabarro A."/>
            <person name="Eastwood D.C."/>
            <person name="Martin F."/>
            <person name="Cullen D."/>
            <person name="Grigoriev I.V."/>
            <person name="Hibbett D.S."/>
        </authorList>
    </citation>
    <scope>NUCLEOTIDE SEQUENCE</scope>
    <source>
        <strain evidence="4">FP-58527</strain>
    </source>
</reference>
<proteinExistence type="predicted"/>
<sequence length="438" mass="47761">MARKRKPGTKNKGATTRSLLSRPSSTAPVPGTAGRLEGGDVSGDLHVHNQAKQILTFTTSYVADILRTALWLLKKPLGLVTFAILLIIALGFVIDRFRSVLSPLCTLPVLQFTAVCSSHSPVPLDMKNPKTADFARLVELQDGFSGIMAMNAGVGEIGLKLKQSEMATLDLATLVGVSDFKNREALVRALLQFVDDAQKAGDGLHRLSAKLDGAVDRITIVNDYALHAIQSARSHDEDSASHLALQSVYAPRPLTEDSVLRSFNDAMGVLARETQRSLLEASLNAANLERLQERLITIHEICSREGVALNAAHGELLSELWTVLGGNRQARRKNEMQLALLQAVDQHRKQAHVHVILTREALQIIAADVEELRERAAAPEVVGEYVSPEVMIKFISQGIERLQEGRQRERGRREALMDEVVNGVSVAASSSLAFSIES</sequence>
<evidence type="ECO:0000313" key="3">
    <source>
        <dbReference type="EMBL" id="EPS99388.1"/>
    </source>
</evidence>
<feature type="region of interest" description="Disordered" evidence="1">
    <location>
        <begin position="1"/>
        <end position="35"/>
    </location>
</feature>